<reference evidence="1 2" key="1">
    <citation type="submission" date="2018-08" db="EMBL/GenBank/DDBJ databases">
        <title>A genome reference for cultivated species of the human gut microbiota.</title>
        <authorList>
            <person name="Zou Y."/>
            <person name="Xue W."/>
            <person name="Luo G."/>
        </authorList>
    </citation>
    <scope>NUCLEOTIDE SEQUENCE [LARGE SCALE GENOMIC DNA]</scope>
    <source>
        <strain evidence="1 2">OM06-4</strain>
    </source>
</reference>
<dbReference type="Proteomes" id="UP000261032">
    <property type="component" value="Unassembled WGS sequence"/>
</dbReference>
<dbReference type="AlphaFoldDB" id="A0A3E3E4V1"/>
<evidence type="ECO:0000313" key="2">
    <source>
        <dbReference type="Proteomes" id="UP000261032"/>
    </source>
</evidence>
<protein>
    <recommendedName>
        <fullName evidence="3">Amidoligase enzyme</fullName>
    </recommendedName>
</protein>
<evidence type="ECO:0000313" key="1">
    <source>
        <dbReference type="EMBL" id="RGD76624.1"/>
    </source>
</evidence>
<dbReference type="EMBL" id="QUSL01000067">
    <property type="protein sequence ID" value="RGD76624.1"/>
    <property type="molecule type" value="Genomic_DNA"/>
</dbReference>
<sequence length="311" mass="36663">MVIDEEESIKNNVICFGFELEVTQDADISYYTYESQNHTPEQLAERLKREFGNLFVYERDGSIGYGIEIISQPMSLKYYHANINKFKKLFSICEEFGYVSTKGGKCGLHIHFSRSAFGFTNEIYQRYINEIGETKTKKIEKIRVDKTIENICLILETYREEFIKISGRRQSQMSWCRFETDDNNIINIKRQVKKKKKSGGSHHERYKVVNTTNNNTVEIRLCRGTLLWESFHTRILLIYHLVDIARNYTGLISFKKIIEWKESEKNLEIIKDYIENNRIQNKRIVIDDVKKKVALTLDTEFRAVNEAFIGK</sequence>
<evidence type="ECO:0008006" key="3">
    <source>
        <dbReference type="Google" id="ProtNLM"/>
    </source>
</evidence>
<dbReference type="Pfam" id="PF12224">
    <property type="entry name" value="Amidoligase_2"/>
    <property type="match status" value="1"/>
</dbReference>
<comment type="caution">
    <text evidence="1">The sequence shown here is derived from an EMBL/GenBank/DDBJ whole genome shotgun (WGS) entry which is preliminary data.</text>
</comment>
<accession>A0A3E3E4V1</accession>
<gene>
    <name evidence="1" type="ORF">DXB93_18555</name>
</gene>
<dbReference type="InterPro" id="IPR022025">
    <property type="entry name" value="Amidoligase_2"/>
</dbReference>
<name>A0A3E3E4V1_9FIRM</name>
<proteinExistence type="predicted"/>
<organism evidence="1 2">
    <name type="scientific">Thomasclavelia ramosa</name>
    <dbReference type="NCBI Taxonomy" id="1547"/>
    <lineage>
        <taxon>Bacteria</taxon>
        <taxon>Bacillati</taxon>
        <taxon>Bacillota</taxon>
        <taxon>Erysipelotrichia</taxon>
        <taxon>Erysipelotrichales</taxon>
        <taxon>Coprobacillaceae</taxon>
        <taxon>Thomasclavelia</taxon>
    </lineage>
</organism>